<sequence length="55" mass="6233">MKEAREKRETAKEKLANGVDLGKVRKAKKRSAATNAENSFEAVAREWHTKFTADQ</sequence>
<dbReference type="EMBL" id="JABBGJ010000022">
    <property type="protein sequence ID" value="NMM00444.1"/>
    <property type="molecule type" value="Genomic_DNA"/>
</dbReference>
<evidence type="ECO:0000313" key="1">
    <source>
        <dbReference type="EMBL" id="NMM00444.1"/>
    </source>
</evidence>
<protein>
    <submittedName>
        <fullName evidence="1">Uncharacterized protein</fullName>
    </submittedName>
</protein>
<reference evidence="1 2" key="1">
    <citation type="submission" date="2020-04" db="EMBL/GenBank/DDBJ databases">
        <title>Paraburkholderia sp. RP-4-7 isolated from soil.</title>
        <authorList>
            <person name="Dahal R.H."/>
        </authorList>
    </citation>
    <scope>NUCLEOTIDE SEQUENCE [LARGE SCALE GENOMIC DNA]</scope>
    <source>
        <strain evidence="1 2">RP-4-7</strain>
    </source>
</reference>
<keyword evidence="2" id="KW-1185">Reference proteome</keyword>
<dbReference type="AlphaFoldDB" id="A0A848IL43"/>
<comment type="caution">
    <text evidence="1">The sequence shown here is derived from an EMBL/GenBank/DDBJ whole genome shotgun (WGS) entry which is preliminary data.</text>
</comment>
<proteinExistence type="predicted"/>
<evidence type="ECO:0000313" key="2">
    <source>
        <dbReference type="Proteomes" id="UP000544134"/>
    </source>
</evidence>
<dbReference type="Proteomes" id="UP000544134">
    <property type="component" value="Unassembled WGS sequence"/>
</dbReference>
<organism evidence="1 2">
    <name type="scientific">Paraburkholderia polaris</name>
    <dbReference type="NCBI Taxonomy" id="2728848"/>
    <lineage>
        <taxon>Bacteria</taxon>
        <taxon>Pseudomonadati</taxon>
        <taxon>Pseudomonadota</taxon>
        <taxon>Betaproteobacteria</taxon>
        <taxon>Burkholderiales</taxon>
        <taxon>Burkholderiaceae</taxon>
        <taxon>Paraburkholderia</taxon>
    </lineage>
</organism>
<gene>
    <name evidence="1" type="ORF">HHL24_21205</name>
</gene>
<accession>A0A848IL43</accession>
<dbReference type="RefSeq" id="WP_169487369.1">
    <property type="nucleotide sequence ID" value="NZ_JABBGJ010000022.1"/>
</dbReference>
<name>A0A848IL43_9BURK</name>